<reference evidence="7" key="1">
    <citation type="submission" date="2020-08" db="EMBL/GenBank/DDBJ databases">
        <title>Lacibacter sp. S13-6-6 genome sequencing.</title>
        <authorList>
            <person name="Jin L."/>
        </authorList>
    </citation>
    <scope>NUCLEOTIDE SEQUENCE [LARGE SCALE GENOMIC DNA]</scope>
    <source>
        <strain evidence="7">S13-6-6</strain>
    </source>
</reference>
<proteinExistence type="inferred from homology"/>
<protein>
    <submittedName>
        <fullName evidence="6">Glycosyltransferase</fullName>
    </submittedName>
</protein>
<feature type="transmembrane region" description="Helical" evidence="4">
    <location>
        <begin position="299"/>
        <end position="322"/>
    </location>
</feature>
<feature type="transmembrane region" description="Helical" evidence="4">
    <location>
        <begin position="358"/>
        <end position="379"/>
    </location>
</feature>
<keyword evidence="2" id="KW-0328">Glycosyltransferase</keyword>
<dbReference type="InterPro" id="IPR029044">
    <property type="entry name" value="Nucleotide-diphossugar_trans"/>
</dbReference>
<evidence type="ECO:0000256" key="4">
    <source>
        <dbReference type="SAM" id="Phobius"/>
    </source>
</evidence>
<feature type="domain" description="Glycosyltransferase 2-like" evidence="5">
    <location>
        <begin position="61"/>
        <end position="193"/>
    </location>
</feature>
<accession>A0A7G5XG45</accession>
<dbReference type="KEGG" id="lacs:H4075_20685"/>
<evidence type="ECO:0000259" key="5">
    <source>
        <dbReference type="Pfam" id="PF00535"/>
    </source>
</evidence>
<keyword evidence="4" id="KW-1133">Transmembrane helix</keyword>
<organism evidence="6 7">
    <name type="scientific">Lacibacter sediminis</name>
    <dbReference type="NCBI Taxonomy" id="2760713"/>
    <lineage>
        <taxon>Bacteria</taxon>
        <taxon>Pseudomonadati</taxon>
        <taxon>Bacteroidota</taxon>
        <taxon>Chitinophagia</taxon>
        <taxon>Chitinophagales</taxon>
        <taxon>Chitinophagaceae</taxon>
        <taxon>Lacibacter</taxon>
    </lineage>
</organism>
<dbReference type="InterPro" id="IPR001173">
    <property type="entry name" value="Glyco_trans_2-like"/>
</dbReference>
<sequence length="392" mass="44603">MATTFNLKFGTALLFCSMLWLLLTLLLLVPYSILLLLYRYWWSRSATLNVPASFVPGTSFTILIPARNEEKNIVDCLQSIQQLNYPKELIEVIVIDDFSDDVTVANAKQFKGVKVIELKELIKEKINSYKKKAIEAGVEQATGKYIVTTDADCTVPTNWLRNFAYIIEQRPTVFIAAPVAMKEETSFIKLFQSLDFLSLQGITAASVGAGFHSMCNGANLCYSKEAFYTVNGFKGVDHIASGDDMLLMHKLYSRFPNEVHYCKAADSIVLTNPVETVGEFFRQRIRWASKADQYDDKRIFWVLLLVYLLNVFFVVLFVAACFNSSLRMLLAGSLLFKTFIELIFLIPVAGFFQKSKLLLWFPFAQPFHIVYTVIAGWLGKFGKYEWKGRTVK</sequence>
<dbReference type="RefSeq" id="WP_182802710.1">
    <property type="nucleotide sequence ID" value="NZ_CP060007.1"/>
</dbReference>
<dbReference type="Gene3D" id="3.90.550.10">
    <property type="entry name" value="Spore Coat Polysaccharide Biosynthesis Protein SpsA, Chain A"/>
    <property type="match status" value="1"/>
</dbReference>
<dbReference type="PANTHER" id="PTHR43630:SF1">
    <property type="entry name" value="POLY-BETA-1,6-N-ACETYL-D-GLUCOSAMINE SYNTHASE"/>
    <property type="match status" value="1"/>
</dbReference>
<keyword evidence="7" id="KW-1185">Reference proteome</keyword>
<keyword evidence="4" id="KW-0812">Transmembrane</keyword>
<evidence type="ECO:0000313" key="7">
    <source>
        <dbReference type="Proteomes" id="UP000515344"/>
    </source>
</evidence>
<dbReference type="Proteomes" id="UP000515344">
    <property type="component" value="Chromosome"/>
</dbReference>
<dbReference type="EMBL" id="CP060007">
    <property type="protein sequence ID" value="QNA44448.1"/>
    <property type="molecule type" value="Genomic_DNA"/>
</dbReference>
<dbReference type="GO" id="GO:0016757">
    <property type="term" value="F:glycosyltransferase activity"/>
    <property type="evidence" value="ECO:0007669"/>
    <property type="project" value="UniProtKB-KW"/>
</dbReference>
<comment type="similarity">
    <text evidence="1">Belongs to the glycosyltransferase 2 family.</text>
</comment>
<evidence type="ECO:0000256" key="3">
    <source>
        <dbReference type="ARBA" id="ARBA00022679"/>
    </source>
</evidence>
<evidence type="ECO:0000256" key="1">
    <source>
        <dbReference type="ARBA" id="ARBA00006739"/>
    </source>
</evidence>
<keyword evidence="3" id="KW-0808">Transferase</keyword>
<keyword evidence="4" id="KW-0472">Membrane</keyword>
<name>A0A7G5XG45_9BACT</name>
<feature type="transmembrane region" description="Helical" evidence="4">
    <location>
        <begin position="334"/>
        <end position="352"/>
    </location>
</feature>
<dbReference type="PANTHER" id="PTHR43630">
    <property type="entry name" value="POLY-BETA-1,6-N-ACETYL-D-GLUCOSAMINE SYNTHASE"/>
    <property type="match status" value="1"/>
</dbReference>
<evidence type="ECO:0000313" key="6">
    <source>
        <dbReference type="EMBL" id="QNA44448.1"/>
    </source>
</evidence>
<gene>
    <name evidence="6" type="ORF">H4075_20685</name>
</gene>
<dbReference type="SUPFAM" id="SSF53448">
    <property type="entry name" value="Nucleotide-diphospho-sugar transferases"/>
    <property type="match status" value="1"/>
</dbReference>
<dbReference type="Pfam" id="PF00535">
    <property type="entry name" value="Glycos_transf_2"/>
    <property type="match status" value="1"/>
</dbReference>
<dbReference type="AlphaFoldDB" id="A0A7G5XG45"/>
<feature type="transmembrane region" description="Helical" evidence="4">
    <location>
        <begin position="12"/>
        <end position="41"/>
    </location>
</feature>
<evidence type="ECO:0000256" key="2">
    <source>
        <dbReference type="ARBA" id="ARBA00022676"/>
    </source>
</evidence>